<sequence length="34" mass="4001">MAYLKFRQNYNGTRPVLRSLMAYFKSSKNSMSPI</sequence>
<accession>A0A0A9HFX1</accession>
<organism evidence="1">
    <name type="scientific">Arundo donax</name>
    <name type="common">Giant reed</name>
    <name type="synonym">Donax arundinaceus</name>
    <dbReference type="NCBI Taxonomy" id="35708"/>
    <lineage>
        <taxon>Eukaryota</taxon>
        <taxon>Viridiplantae</taxon>
        <taxon>Streptophyta</taxon>
        <taxon>Embryophyta</taxon>
        <taxon>Tracheophyta</taxon>
        <taxon>Spermatophyta</taxon>
        <taxon>Magnoliopsida</taxon>
        <taxon>Liliopsida</taxon>
        <taxon>Poales</taxon>
        <taxon>Poaceae</taxon>
        <taxon>PACMAD clade</taxon>
        <taxon>Arundinoideae</taxon>
        <taxon>Arundineae</taxon>
        <taxon>Arundo</taxon>
    </lineage>
</organism>
<reference evidence="1" key="2">
    <citation type="journal article" date="2015" name="Data Brief">
        <title>Shoot transcriptome of the giant reed, Arundo donax.</title>
        <authorList>
            <person name="Barrero R.A."/>
            <person name="Guerrero F.D."/>
            <person name="Moolhuijzen P."/>
            <person name="Goolsby J.A."/>
            <person name="Tidwell J."/>
            <person name="Bellgard S.E."/>
            <person name="Bellgard M.I."/>
        </authorList>
    </citation>
    <scope>NUCLEOTIDE SEQUENCE</scope>
    <source>
        <tissue evidence="1">Shoot tissue taken approximately 20 cm above the soil surface</tissue>
    </source>
</reference>
<evidence type="ECO:0000313" key="1">
    <source>
        <dbReference type="EMBL" id="JAE34704.1"/>
    </source>
</evidence>
<protein>
    <submittedName>
        <fullName evidence="1">Uncharacterized protein</fullName>
    </submittedName>
</protein>
<dbReference type="AlphaFoldDB" id="A0A0A9HFX1"/>
<name>A0A0A9HFX1_ARUDO</name>
<proteinExistence type="predicted"/>
<reference evidence="1" key="1">
    <citation type="submission" date="2014-09" db="EMBL/GenBank/DDBJ databases">
        <authorList>
            <person name="Magalhaes I.L.F."/>
            <person name="Oliveira U."/>
            <person name="Santos F.R."/>
            <person name="Vidigal T.H.D.A."/>
            <person name="Brescovit A.D."/>
            <person name="Santos A.J."/>
        </authorList>
    </citation>
    <scope>NUCLEOTIDE SEQUENCE</scope>
    <source>
        <tissue evidence="1">Shoot tissue taken approximately 20 cm above the soil surface</tissue>
    </source>
</reference>
<dbReference type="EMBL" id="GBRH01163192">
    <property type="protein sequence ID" value="JAE34704.1"/>
    <property type="molecule type" value="Transcribed_RNA"/>
</dbReference>